<feature type="compositionally biased region" description="Low complexity" evidence="2">
    <location>
        <begin position="816"/>
        <end position="825"/>
    </location>
</feature>
<feature type="compositionally biased region" description="Low complexity" evidence="2">
    <location>
        <begin position="934"/>
        <end position="945"/>
    </location>
</feature>
<keyword evidence="5" id="KW-1185">Reference proteome</keyword>
<feature type="region of interest" description="Disordered" evidence="2">
    <location>
        <begin position="1767"/>
        <end position="1898"/>
    </location>
</feature>
<keyword evidence="3" id="KW-0812">Transmembrane</keyword>
<sequence length="1986" mass="200090">MAWEPGRGGAEDRLRAAPYGPASALADPYRRSPAAAGRQGPALAGPRAGSTGPGRSGTGPALGPGALQPSGGGNENWLASYERSSQDFISQLQGLLGQVGQSSMEAEARAAPQAPAAPMSPLQPPLRTQLSQQAEAAVAAPAATPRRSALAAREAGVGSLAALAMSLDKEIAELLGGDPPIRPAQQPPPAQQPTTPTLAPTQPPAYAQPPLPPRASAQPLQARPTQQQAATQPSMPAPVPSLAPSSAAAAADKLADILREFGTGAGAPPAAASDAGPSEPSSSAAAAGKLDEPRAAPVPSKAAGTGLGTGSGANAGSTGTATTAAPAAAGAVAAAPMSLPPGAIGELWSVLQASKQNAARLAADLKAAQQEAEEAKERQQEADDLARMFQTQLVTRQQQLSSWTTAMVEMQEREVSAKEMLRTAQDRCTQLAQQAKQAQHVAVTAQLRLERILADQQKQKQEMQRLREGAAHAPDFQGSPASTWPRQSARSRPSQTGSEPEADAAGSSAGGASASGTPQAALDLRSLRADMAAAQSRATRAELELAVARNRAVMAQQELADEEARARRAATAAGAAQEELERTRAALELMGRDHDRLRAQLEELRQQLRGRDEAEARRATEAAVQAAKAAVSTLMAAGVSTSRGHAVPRSFDSPTSAGGNVLLPMVGAGGGWGAGSGAGTGSPLMNTLLSTGDMVAHGSATITGLASESVHHQHYQQQPQPLRQHHHRSSLERPNWPDDNRQPLPPPPHDQQRSEGAGIQGAATVGRGGPGPVSGGVSMLTLAQFQLGAESGAGVARDTPEVSSISYGYDNLVGSVSTSSSSAGGSDAGGDRGRGSATAVMARLGAAAAAAAAQKQGPAAPAGPGAAAGSGGAAVAAGGKASAEPSEHAAAADQPRLQATHPMPMPMPSSTWSGRRNSLLLVDPADLPGSEAGPPSRYSSQRRPSAAFHARKSQEEMNTPAPSPSGATAVYGRPSGNGKAVVAADDDGPEGGLTQYAGAQGTRARPAGLGSRGSVEGDAGSATRLRPALGAHQSMVQKPRHLVSPPRRASSHGNQAPVQNVAAGGAALAAGGGAVPGPEGLRTSGLPSVRLSAGAGAIMSQGGLASSVGTGRAMRMLLDASHSSGGVGGARSSIAISIGGGLTDEMVPLSRAPSSARRRLSFARSSTATGVGQRVGRLSVSGLMAAGASAGAAMPTHAAQAAPADTTAATQAWVNSVSRRSLHSSTAAAGPGAGDTSSCTTQQSPPYSPLPAVTMDPVADELLRRVRSAEQAWAAAAMERQASAAVVEGAGEHGEGTSAAVVQPHPTLAELRQQLAEAAGSRAPAAASAGTPSAGTRFEHKPTSIAPQTEMPVEVAGERTRTSSAMPAPPAARPSTSLQPPGLLEGQQANAAAAAANKNGGLQLLQAPDSGTAHGLAATPAAAEEQMLSNQRPKTLEPPPMAVHAAGAPALDAAAVAQQQSDNALGPRYKENMQLLHRDAAYGPTAHDNRQPRPLPPASLNDSTSTVTHGYDTVRVPYAAEANTAAAVAPASRTSAVAAIGPAQVVASTLRGGVPVTAAGHGLVPSSTHPYHELEHQQVPAEPYGDADADAAALMRHLVLTPRSRMLSPSQLDSYRVSTSLAASWVADSSVAGGDAGLSGSFAFGSPGPAGLLPSHAQNAPSLSLLQQQLGRGTGIGAGGGRPSGVLSPVAEQRALEARVVKAHGLDARLTPLRVLARSTSAGEAAPGESPGRSTTATAATAEHRSTAQRRGKPWWLRLLLSAVGRGGGGGAVRAARGASSSGSSSDSSERLPSYMRLDSSGKAPPPVHTTAPASPMHARLGTSSPYAVRDSRFTSPIPTVPTSPKLAPASAQPTTEPAITLASPSTASLQGRSSDARSARQRGVADKGAAKGARRNGVGGEVQRALVNAAVAAGGVAVGVALVLGVAGWAERMVERRRARMDSEEAPGPACGCEPKGAPRREARGPQEVAEIEEGRAGVQPGREW</sequence>
<feature type="coiled-coil region" evidence="1">
    <location>
        <begin position="524"/>
        <end position="617"/>
    </location>
</feature>
<protein>
    <submittedName>
        <fullName evidence="4">Uncharacterized protein</fullName>
    </submittedName>
</protein>
<feature type="compositionally biased region" description="Low complexity" evidence="2">
    <location>
        <begin position="242"/>
        <end position="251"/>
    </location>
</feature>
<feature type="region of interest" description="Disordered" evidence="2">
    <location>
        <begin position="1315"/>
        <end position="1383"/>
    </location>
</feature>
<feature type="compositionally biased region" description="Polar residues" evidence="2">
    <location>
        <begin position="479"/>
        <end position="498"/>
    </location>
</feature>
<feature type="coiled-coil region" evidence="1">
    <location>
        <begin position="351"/>
        <end position="388"/>
    </location>
</feature>
<gene>
    <name evidence="4" type="ORF">HXX76_012667</name>
</gene>
<evidence type="ECO:0000256" key="3">
    <source>
        <dbReference type="SAM" id="Phobius"/>
    </source>
</evidence>
<feature type="compositionally biased region" description="Low complexity" evidence="2">
    <location>
        <begin position="214"/>
        <end position="234"/>
    </location>
</feature>
<dbReference type="OrthoDB" id="551112at2759"/>
<feature type="compositionally biased region" description="Basic and acidic residues" evidence="2">
    <location>
        <begin position="1875"/>
        <end position="1890"/>
    </location>
</feature>
<feature type="compositionally biased region" description="Low complexity" evidence="2">
    <location>
        <begin position="1315"/>
        <end position="1336"/>
    </location>
</feature>
<feature type="region of interest" description="Disordered" evidence="2">
    <location>
        <begin position="174"/>
        <end position="333"/>
    </location>
</feature>
<reference evidence="4" key="1">
    <citation type="journal article" date="2020" name="bioRxiv">
        <title>Comparative genomics of Chlamydomonas.</title>
        <authorList>
            <person name="Craig R.J."/>
            <person name="Hasan A.R."/>
            <person name="Ness R.W."/>
            <person name="Keightley P.D."/>
        </authorList>
    </citation>
    <scope>NUCLEOTIDE SEQUENCE</scope>
    <source>
        <strain evidence="4">SAG 7.73</strain>
    </source>
</reference>
<evidence type="ECO:0000313" key="5">
    <source>
        <dbReference type="Proteomes" id="UP000650467"/>
    </source>
</evidence>
<feature type="compositionally biased region" description="Low complexity" evidence="2">
    <location>
        <begin position="504"/>
        <end position="516"/>
    </location>
</feature>
<feature type="compositionally biased region" description="Polar residues" evidence="2">
    <location>
        <begin position="1834"/>
        <end position="1843"/>
    </location>
</feature>
<keyword evidence="1" id="KW-0175">Coiled coil</keyword>
<feature type="compositionally biased region" description="Pro residues" evidence="2">
    <location>
        <begin position="201"/>
        <end position="213"/>
    </location>
</feature>
<feature type="compositionally biased region" description="Gly residues" evidence="2">
    <location>
        <begin position="51"/>
        <end position="62"/>
    </location>
</feature>
<keyword evidence="3" id="KW-1133">Transmembrane helix</keyword>
<feature type="region of interest" description="Disordered" evidence="2">
    <location>
        <begin position="1940"/>
        <end position="1986"/>
    </location>
</feature>
<evidence type="ECO:0000256" key="2">
    <source>
        <dbReference type="SAM" id="MobiDB-lite"/>
    </source>
</evidence>
<feature type="region of interest" description="Disordered" evidence="2">
    <location>
        <begin position="710"/>
        <end position="772"/>
    </location>
</feature>
<keyword evidence="3" id="KW-0472">Membrane</keyword>
<feature type="compositionally biased region" description="Polar residues" evidence="2">
    <location>
        <begin position="1852"/>
        <end position="1874"/>
    </location>
</feature>
<feature type="compositionally biased region" description="Low complexity" evidence="2">
    <location>
        <begin position="1773"/>
        <end position="1787"/>
    </location>
</feature>
<dbReference type="PANTHER" id="PTHR34491:SF74">
    <property type="entry name" value="DUF4456 DOMAIN-CONTAINING PROTEIN"/>
    <property type="match status" value="1"/>
</dbReference>
<accession>A0A835VT54</accession>
<feature type="compositionally biased region" description="Basic and acidic residues" evidence="2">
    <location>
        <begin position="458"/>
        <end position="470"/>
    </location>
</feature>
<feature type="region of interest" description="Disordered" evidence="2">
    <location>
        <begin position="100"/>
        <end position="147"/>
    </location>
</feature>
<feature type="compositionally biased region" description="Basic and acidic residues" evidence="2">
    <location>
        <begin position="729"/>
        <end position="741"/>
    </location>
</feature>
<feature type="compositionally biased region" description="Low complexity" evidence="2">
    <location>
        <begin position="314"/>
        <end position="333"/>
    </location>
</feature>
<feature type="region of interest" description="Disordered" evidence="2">
    <location>
        <begin position="816"/>
        <end position="835"/>
    </location>
</feature>
<dbReference type="Proteomes" id="UP000650467">
    <property type="component" value="Unassembled WGS sequence"/>
</dbReference>
<name>A0A835VT54_CHLIN</name>
<feature type="region of interest" description="Disordered" evidence="2">
    <location>
        <begin position="1223"/>
        <end position="1253"/>
    </location>
</feature>
<evidence type="ECO:0000313" key="4">
    <source>
        <dbReference type="EMBL" id="KAG2426880.1"/>
    </source>
</evidence>
<dbReference type="EMBL" id="JAEHOC010000044">
    <property type="protein sequence ID" value="KAG2426880.1"/>
    <property type="molecule type" value="Genomic_DNA"/>
</dbReference>
<feature type="compositionally biased region" description="Low complexity" evidence="2">
    <location>
        <begin position="873"/>
        <end position="892"/>
    </location>
</feature>
<feature type="region of interest" description="Disordered" evidence="2">
    <location>
        <begin position="857"/>
        <end position="894"/>
    </location>
</feature>
<feature type="transmembrane region" description="Helical" evidence="3">
    <location>
        <begin position="1906"/>
        <end position="1931"/>
    </location>
</feature>
<feature type="compositionally biased region" description="Polar residues" evidence="2">
    <location>
        <begin position="1235"/>
        <end position="1245"/>
    </location>
</feature>
<feature type="compositionally biased region" description="Low complexity" evidence="2">
    <location>
        <begin position="100"/>
        <end position="120"/>
    </location>
</feature>
<evidence type="ECO:0000256" key="1">
    <source>
        <dbReference type="SAM" id="Coils"/>
    </source>
</evidence>
<organism evidence="4 5">
    <name type="scientific">Chlamydomonas incerta</name>
    <dbReference type="NCBI Taxonomy" id="51695"/>
    <lineage>
        <taxon>Eukaryota</taxon>
        <taxon>Viridiplantae</taxon>
        <taxon>Chlorophyta</taxon>
        <taxon>core chlorophytes</taxon>
        <taxon>Chlorophyceae</taxon>
        <taxon>CS clade</taxon>
        <taxon>Chlamydomonadales</taxon>
        <taxon>Chlamydomonadaceae</taxon>
        <taxon>Chlamydomonas</taxon>
    </lineage>
</organism>
<feature type="region of interest" description="Disordered" evidence="2">
    <location>
        <begin position="458"/>
        <end position="518"/>
    </location>
</feature>
<feature type="region of interest" description="Disordered" evidence="2">
    <location>
        <begin position="1719"/>
        <end position="1751"/>
    </location>
</feature>
<feature type="compositionally biased region" description="Pro residues" evidence="2">
    <location>
        <begin position="180"/>
        <end position="191"/>
    </location>
</feature>
<feature type="region of interest" description="Disordered" evidence="2">
    <location>
        <begin position="1483"/>
        <end position="1508"/>
    </location>
</feature>
<dbReference type="PANTHER" id="PTHR34491">
    <property type="entry name" value="A-TYPE INCLUSION PROTEIN, PUTATIVE-RELATED"/>
    <property type="match status" value="1"/>
</dbReference>
<feature type="compositionally biased region" description="Low complexity" evidence="2">
    <location>
        <begin position="266"/>
        <end position="288"/>
    </location>
</feature>
<feature type="compositionally biased region" description="Low complexity" evidence="2">
    <location>
        <begin position="130"/>
        <end position="147"/>
    </location>
</feature>
<feature type="region of interest" description="Disordered" evidence="2">
    <location>
        <begin position="1"/>
        <end position="78"/>
    </location>
</feature>
<feature type="region of interest" description="Disordered" evidence="2">
    <location>
        <begin position="923"/>
        <end position="1020"/>
    </location>
</feature>
<proteinExistence type="predicted"/>
<comment type="caution">
    <text evidence="4">The sequence shown here is derived from an EMBL/GenBank/DDBJ whole genome shotgun (WGS) entry which is preliminary data.</text>
</comment>